<dbReference type="OrthoDB" id="7029747at2"/>
<feature type="compositionally biased region" description="Basic and acidic residues" evidence="1">
    <location>
        <begin position="1"/>
        <end position="10"/>
    </location>
</feature>
<feature type="domain" description="TniQ" evidence="2">
    <location>
        <begin position="55"/>
        <end position="202"/>
    </location>
</feature>
<gene>
    <name evidence="3" type="ORF">C7H19_22225</name>
</gene>
<name>A0A2T1LS35_9CHRO</name>
<dbReference type="Proteomes" id="UP000239001">
    <property type="component" value="Unassembled WGS sequence"/>
</dbReference>
<reference evidence="3 4" key="2">
    <citation type="submission" date="2018-03" db="EMBL/GenBank/DDBJ databases">
        <authorList>
            <person name="Keele B.F."/>
        </authorList>
    </citation>
    <scope>NUCLEOTIDE SEQUENCE [LARGE SCALE GENOMIC DNA]</scope>
    <source>
        <strain evidence="3 4">CCALA 016</strain>
    </source>
</reference>
<sequence>MRLEVMRMDRSNLTAEGSRPQAPTFKVGERLTFYESWDLTMPEIPPRSHLYNLSPIGVKTFNTESLTSYIGRLSYAHNLQPKALINELIFPIIKQSNTYASKRLFQQISQFTNNTAVENYLIIHHPFTYEFVKALEQLTCQSNLFFLTFLSLSKFFNFSPTKFYRRWCPLCYEEMLVKKILYDPLIWSIYSVELCLYHQQRLCSKCFYCQANVLLLSPPGYCSKCHSWLGSSHTIKDSNYQTLTENTWREELKIYKTVNSIDIFREITQNLSKNQFRAIQANVTKNIYRYLKKHYPLPSTFFDSLLGLLDSFSINSLEKQYFRYHNESSPPALSPDNIFLLGYFLKIPLIDLAKSTFKY</sequence>
<evidence type="ECO:0000313" key="4">
    <source>
        <dbReference type="Proteomes" id="UP000239001"/>
    </source>
</evidence>
<evidence type="ECO:0000259" key="2">
    <source>
        <dbReference type="Pfam" id="PF06527"/>
    </source>
</evidence>
<keyword evidence="4" id="KW-1185">Reference proteome</keyword>
<protein>
    <recommendedName>
        <fullName evidence="2">TniQ domain-containing protein</fullName>
    </recommendedName>
</protein>
<organism evidence="3 4">
    <name type="scientific">Aphanothece hegewaldii CCALA 016</name>
    <dbReference type="NCBI Taxonomy" id="2107694"/>
    <lineage>
        <taxon>Bacteria</taxon>
        <taxon>Bacillati</taxon>
        <taxon>Cyanobacteriota</taxon>
        <taxon>Cyanophyceae</taxon>
        <taxon>Oscillatoriophycideae</taxon>
        <taxon>Chroococcales</taxon>
        <taxon>Aphanothecaceae</taxon>
        <taxon>Aphanothece</taxon>
    </lineage>
</organism>
<dbReference type="AlphaFoldDB" id="A0A2T1LS35"/>
<dbReference type="InterPro" id="IPR009492">
    <property type="entry name" value="TniQ"/>
</dbReference>
<feature type="region of interest" description="Disordered" evidence="1">
    <location>
        <begin position="1"/>
        <end position="21"/>
    </location>
</feature>
<evidence type="ECO:0000256" key="1">
    <source>
        <dbReference type="SAM" id="MobiDB-lite"/>
    </source>
</evidence>
<comment type="caution">
    <text evidence="3">The sequence shown here is derived from an EMBL/GenBank/DDBJ whole genome shotgun (WGS) entry which is preliminary data.</text>
</comment>
<evidence type="ECO:0000313" key="3">
    <source>
        <dbReference type="EMBL" id="PSF31745.1"/>
    </source>
</evidence>
<accession>A0A2T1LS35</accession>
<dbReference type="Pfam" id="PF06527">
    <property type="entry name" value="TniQ"/>
    <property type="match status" value="1"/>
</dbReference>
<dbReference type="EMBL" id="PXOH01000041">
    <property type="protein sequence ID" value="PSF31745.1"/>
    <property type="molecule type" value="Genomic_DNA"/>
</dbReference>
<proteinExistence type="predicted"/>
<reference evidence="3 4" key="1">
    <citation type="submission" date="2018-03" db="EMBL/GenBank/DDBJ databases">
        <title>The ancient ancestry and fast evolution of plastids.</title>
        <authorList>
            <person name="Moore K.R."/>
            <person name="Magnabosco C."/>
            <person name="Momper L."/>
            <person name="Gold D.A."/>
            <person name="Bosak T."/>
            <person name="Fournier G.P."/>
        </authorList>
    </citation>
    <scope>NUCLEOTIDE SEQUENCE [LARGE SCALE GENOMIC DNA]</scope>
    <source>
        <strain evidence="3 4">CCALA 016</strain>
    </source>
</reference>